<comment type="caution">
    <text evidence="2">The sequence shown here is derived from an EMBL/GenBank/DDBJ whole genome shotgun (WGS) entry which is preliminary data.</text>
</comment>
<protein>
    <submittedName>
        <fullName evidence="2">Uncharacterized protein</fullName>
    </submittedName>
</protein>
<keyword evidence="3" id="KW-1185">Reference proteome</keyword>
<organism evidence="2 3">
    <name type="scientific">Portunus trituberculatus</name>
    <name type="common">Swimming crab</name>
    <name type="synonym">Neptunus trituberculatus</name>
    <dbReference type="NCBI Taxonomy" id="210409"/>
    <lineage>
        <taxon>Eukaryota</taxon>
        <taxon>Metazoa</taxon>
        <taxon>Ecdysozoa</taxon>
        <taxon>Arthropoda</taxon>
        <taxon>Crustacea</taxon>
        <taxon>Multicrustacea</taxon>
        <taxon>Malacostraca</taxon>
        <taxon>Eumalacostraca</taxon>
        <taxon>Eucarida</taxon>
        <taxon>Decapoda</taxon>
        <taxon>Pleocyemata</taxon>
        <taxon>Brachyura</taxon>
        <taxon>Eubrachyura</taxon>
        <taxon>Portunoidea</taxon>
        <taxon>Portunidae</taxon>
        <taxon>Portuninae</taxon>
        <taxon>Portunus</taxon>
    </lineage>
</organism>
<feature type="transmembrane region" description="Helical" evidence="1">
    <location>
        <begin position="20"/>
        <end position="37"/>
    </location>
</feature>
<sequence length="62" mass="6937">MIAGSVVVLRGWSLLDKERVVQHVVLILTLVIGKLVYGRQELSVLVQIVPFTSNDYDASRNK</sequence>
<keyword evidence="1" id="KW-0812">Transmembrane</keyword>
<keyword evidence="1" id="KW-0472">Membrane</keyword>
<proteinExistence type="predicted"/>
<name>A0A5B7E9R2_PORTR</name>
<dbReference type="EMBL" id="VSRR010002192">
    <property type="protein sequence ID" value="MPC30087.1"/>
    <property type="molecule type" value="Genomic_DNA"/>
</dbReference>
<keyword evidence="1" id="KW-1133">Transmembrane helix</keyword>
<dbReference type="Proteomes" id="UP000324222">
    <property type="component" value="Unassembled WGS sequence"/>
</dbReference>
<evidence type="ECO:0000256" key="1">
    <source>
        <dbReference type="SAM" id="Phobius"/>
    </source>
</evidence>
<gene>
    <name evidence="2" type="ORF">E2C01_023342</name>
</gene>
<evidence type="ECO:0000313" key="2">
    <source>
        <dbReference type="EMBL" id="MPC30087.1"/>
    </source>
</evidence>
<dbReference type="AlphaFoldDB" id="A0A5B7E9R2"/>
<reference evidence="2 3" key="1">
    <citation type="submission" date="2019-05" db="EMBL/GenBank/DDBJ databases">
        <title>Another draft genome of Portunus trituberculatus and its Hox gene families provides insights of decapod evolution.</title>
        <authorList>
            <person name="Jeong J.-H."/>
            <person name="Song I."/>
            <person name="Kim S."/>
            <person name="Choi T."/>
            <person name="Kim D."/>
            <person name="Ryu S."/>
            <person name="Kim W."/>
        </authorList>
    </citation>
    <scope>NUCLEOTIDE SEQUENCE [LARGE SCALE GENOMIC DNA]</scope>
    <source>
        <tissue evidence="2">Muscle</tissue>
    </source>
</reference>
<accession>A0A5B7E9R2</accession>
<evidence type="ECO:0000313" key="3">
    <source>
        <dbReference type="Proteomes" id="UP000324222"/>
    </source>
</evidence>